<dbReference type="Gene3D" id="3.40.50.1820">
    <property type="entry name" value="alpha/beta hydrolase"/>
    <property type="match status" value="1"/>
</dbReference>
<dbReference type="SUPFAM" id="SSF53474">
    <property type="entry name" value="alpha/beta-Hydrolases"/>
    <property type="match status" value="1"/>
</dbReference>
<accession>A0A9P5TLV6</accession>
<dbReference type="EMBL" id="JADNYJ010000050">
    <property type="protein sequence ID" value="KAF8899869.1"/>
    <property type="molecule type" value="Genomic_DNA"/>
</dbReference>
<evidence type="ECO:0000313" key="2">
    <source>
        <dbReference type="Proteomes" id="UP000724874"/>
    </source>
</evidence>
<gene>
    <name evidence="1" type="ORF">CPB84DRAFT_1093377</name>
</gene>
<dbReference type="OrthoDB" id="2152248at2759"/>
<dbReference type="Proteomes" id="UP000724874">
    <property type="component" value="Unassembled WGS sequence"/>
</dbReference>
<dbReference type="InterPro" id="IPR029058">
    <property type="entry name" value="AB_hydrolase_fold"/>
</dbReference>
<evidence type="ECO:0000313" key="1">
    <source>
        <dbReference type="EMBL" id="KAF8899869.1"/>
    </source>
</evidence>
<dbReference type="PANTHER" id="PTHR47381:SF3">
    <property type="entry name" value="ALPHA_BETA-HYDROLASES SUPERFAMILY PROTEIN"/>
    <property type="match status" value="1"/>
</dbReference>
<name>A0A9P5TLV6_GYMJU</name>
<reference evidence="1" key="1">
    <citation type="submission" date="2020-11" db="EMBL/GenBank/DDBJ databases">
        <authorList>
            <consortium name="DOE Joint Genome Institute"/>
            <person name="Ahrendt S."/>
            <person name="Riley R."/>
            <person name="Andreopoulos W."/>
            <person name="LaButti K."/>
            <person name="Pangilinan J."/>
            <person name="Ruiz-duenas F.J."/>
            <person name="Barrasa J.M."/>
            <person name="Sanchez-Garcia M."/>
            <person name="Camarero S."/>
            <person name="Miyauchi S."/>
            <person name="Serrano A."/>
            <person name="Linde D."/>
            <person name="Babiker R."/>
            <person name="Drula E."/>
            <person name="Ayuso-Fernandez I."/>
            <person name="Pacheco R."/>
            <person name="Padilla G."/>
            <person name="Ferreira P."/>
            <person name="Barriuso J."/>
            <person name="Kellner H."/>
            <person name="Castanera R."/>
            <person name="Alfaro M."/>
            <person name="Ramirez L."/>
            <person name="Pisabarro A.G."/>
            <person name="Kuo A."/>
            <person name="Tritt A."/>
            <person name="Lipzen A."/>
            <person name="He G."/>
            <person name="Yan M."/>
            <person name="Ng V."/>
            <person name="Cullen D."/>
            <person name="Martin F."/>
            <person name="Rosso M.-N."/>
            <person name="Henrissat B."/>
            <person name="Hibbett D."/>
            <person name="Martinez A.T."/>
            <person name="Grigoriev I.V."/>
        </authorList>
    </citation>
    <scope>NUCLEOTIDE SEQUENCE</scope>
    <source>
        <strain evidence="1">AH 44721</strain>
    </source>
</reference>
<protein>
    <submittedName>
        <fullName evidence="1">Uncharacterized protein</fullName>
    </submittedName>
</protein>
<organism evidence="1 2">
    <name type="scientific">Gymnopilus junonius</name>
    <name type="common">Spectacular rustgill mushroom</name>
    <name type="synonym">Gymnopilus spectabilis subsp. junonius</name>
    <dbReference type="NCBI Taxonomy" id="109634"/>
    <lineage>
        <taxon>Eukaryota</taxon>
        <taxon>Fungi</taxon>
        <taxon>Dikarya</taxon>
        <taxon>Basidiomycota</taxon>
        <taxon>Agaricomycotina</taxon>
        <taxon>Agaricomycetes</taxon>
        <taxon>Agaricomycetidae</taxon>
        <taxon>Agaricales</taxon>
        <taxon>Agaricineae</taxon>
        <taxon>Hymenogastraceae</taxon>
        <taxon>Gymnopilus</taxon>
    </lineage>
</organism>
<sequence>MSTITESHTIGGLRVRVYKSSKRPTGSIAAVFLLHGRLGFAEDVDSFARICLKTAEGQKQELYVITLDHRNHGSRLMEERANKTWEEGNGQHAVDMYAIQMGTARDLSFLVDFLPMYLFPHAECKVDAWGVIGISLGGHSTWIALSQGPRISVGIPIIGCPDYLALMKHRAQTSGIAFTGPHIPASLLDLIGILDPASKSYSSLGTSNPFLGKKILILSGEEDTLVPWTASKTFVESLEVGLAVTKRWL</sequence>
<dbReference type="AlphaFoldDB" id="A0A9P5TLV6"/>
<keyword evidence="2" id="KW-1185">Reference proteome</keyword>
<comment type="caution">
    <text evidence="1">The sequence shown here is derived from an EMBL/GenBank/DDBJ whole genome shotgun (WGS) entry which is preliminary data.</text>
</comment>
<dbReference type="PANTHER" id="PTHR47381">
    <property type="entry name" value="ALPHA/BETA-HYDROLASES SUPERFAMILY PROTEIN"/>
    <property type="match status" value="1"/>
</dbReference>
<proteinExistence type="predicted"/>